<dbReference type="eggNOG" id="arCOG11845">
    <property type="taxonomic scope" value="Archaea"/>
</dbReference>
<organism evidence="1 2">
    <name type="scientific">Natronobacterium lacisalsi AJ5</name>
    <dbReference type="NCBI Taxonomy" id="358396"/>
    <lineage>
        <taxon>Archaea</taxon>
        <taxon>Methanobacteriati</taxon>
        <taxon>Methanobacteriota</taxon>
        <taxon>Stenosarchaea group</taxon>
        <taxon>Halobacteria</taxon>
        <taxon>Halobacteriales</taxon>
        <taxon>Natrialbaceae</taxon>
        <taxon>Natronobacterium</taxon>
    </lineage>
</organism>
<dbReference type="EMBL" id="AOLZ01000076">
    <property type="protein sequence ID" value="EMA27872.1"/>
    <property type="molecule type" value="Genomic_DNA"/>
</dbReference>
<comment type="caution">
    <text evidence="1">The sequence shown here is derived from an EMBL/GenBank/DDBJ whole genome shotgun (WGS) entry which is preliminary data.</text>
</comment>
<gene>
    <name evidence="1" type="ORF">C445_19507</name>
</gene>
<dbReference type="STRING" id="358396.CHINAEXTREME_10920"/>
<name>M0L2R9_NATLA</name>
<evidence type="ECO:0000313" key="1">
    <source>
        <dbReference type="EMBL" id="EMA27872.1"/>
    </source>
</evidence>
<protein>
    <submittedName>
        <fullName evidence="1">Uncharacterized protein</fullName>
    </submittedName>
</protein>
<dbReference type="Proteomes" id="UP000011555">
    <property type="component" value="Unassembled WGS sequence"/>
</dbReference>
<sequence>MEAVMSVTVAIDENQGVRIVEDHIEPVPPDRIGFTIEGRMSMTEQLLGRFEGQTLEPSRIRLAVDETTTVEIDLTGKASLRLSSTDVGIESPGVDDLSRGLDACQSSIADPTEATDPRPAILAFTVDGSVVDVPEETLEVVSVTEPSVEALTFSVDDAMKSDGGVPDDVVLELSLLGYGISVHRDGTISVGVLGGSAGLGRR</sequence>
<evidence type="ECO:0000313" key="2">
    <source>
        <dbReference type="Proteomes" id="UP000011555"/>
    </source>
</evidence>
<dbReference type="InParanoid" id="M0L2R9"/>
<keyword evidence="2" id="KW-1185">Reference proteome</keyword>
<accession>M0L2R9</accession>
<reference evidence="1 2" key="1">
    <citation type="journal article" date="2014" name="PLoS Genet.">
        <title>Phylogenetically driven sequencing of extremely halophilic archaea reveals strategies for static and dynamic osmo-response.</title>
        <authorList>
            <person name="Becker E.A."/>
            <person name="Seitzer P.M."/>
            <person name="Tritt A."/>
            <person name="Larsen D."/>
            <person name="Krusor M."/>
            <person name="Yao A.I."/>
            <person name="Wu D."/>
            <person name="Madern D."/>
            <person name="Eisen J.A."/>
            <person name="Darling A.E."/>
            <person name="Facciotti M.T."/>
        </authorList>
    </citation>
    <scope>NUCLEOTIDE SEQUENCE [LARGE SCALE GENOMIC DNA]</scope>
    <source>
        <strain evidence="1 2">AJ5</strain>
    </source>
</reference>
<dbReference type="AlphaFoldDB" id="M0L2R9"/>
<proteinExistence type="predicted"/>